<evidence type="ECO:0000256" key="1">
    <source>
        <dbReference type="SAM" id="MobiDB-lite"/>
    </source>
</evidence>
<sequence>MTEPSSTSSKESPAGHAEDGGTISTERSSVQSFWSYLNTEVDPAWCTAPLAAYCFMTGFIDAISFSAVFVWCGFQTGNFAQLALALARLFETNNPSTGSLQDTSFHIADQQALVSLLSFNLGAFTGRIGDRMGPHTRIWLILGTFIQTLFTMAAAVTIWKSGSLSIADDRGDPSWSNALSFICLAFMSASLGCQGILGKRLNTQFTTTIVLTTVWVELVTDPKLFMHQRVKTRDHKLIAAFFLFLGAFVSRAILAAVGARGALGVGTGVRLLITFSWLFVPGKKAQPKQAS</sequence>
<dbReference type="EMBL" id="JBANRG010000042">
    <property type="protein sequence ID" value="KAK7447066.1"/>
    <property type="molecule type" value="Genomic_DNA"/>
</dbReference>
<name>A0ABR1J3T0_9AGAR</name>
<feature type="transmembrane region" description="Helical" evidence="2">
    <location>
        <begin position="138"/>
        <end position="159"/>
    </location>
</feature>
<feature type="region of interest" description="Disordered" evidence="1">
    <location>
        <begin position="1"/>
        <end position="24"/>
    </location>
</feature>
<dbReference type="PANTHER" id="PTHR37488:SF2">
    <property type="entry name" value="DUF1275 DOMAIN-CONTAINING PROTEIN"/>
    <property type="match status" value="1"/>
</dbReference>
<keyword evidence="2" id="KW-0812">Transmembrane</keyword>
<feature type="transmembrane region" description="Helical" evidence="2">
    <location>
        <begin position="262"/>
        <end position="280"/>
    </location>
</feature>
<evidence type="ECO:0008006" key="5">
    <source>
        <dbReference type="Google" id="ProtNLM"/>
    </source>
</evidence>
<evidence type="ECO:0000256" key="2">
    <source>
        <dbReference type="SAM" id="Phobius"/>
    </source>
</evidence>
<evidence type="ECO:0000313" key="3">
    <source>
        <dbReference type="EMBL" id="KAK7447066.1"/>
    </source>
</evidence>
<gene>
    <name evidence="3" type="ORF">VKT23_014278</name>
</gene>
<feature type="transmembrane region" description="Helical" evidence="2">
    <location>
        <begin position="179"/>
        <end position="197"/>
    </location>
</feature>
<proteinExistence type="predicted"/>
<dbReference type="Pfam" id="PF06912">
    <property type="entry name" value="DUF1275"/>
    <property type="match status" value="1"/>
</dbReference>
<organism evidence="3 4">
    <name type="scientific">Marasmiellus scandens</name>
    <dbReference type="NCBI Taxonomy" id="2682957"/>
    <lineage>
        <taxon>Eukaryota</taxon>
        <taxon>Fungi</taxon>
        <taxon>Dikarya</taxon>
        <taxon>Basidiomycota</taxon>
        <taxon>Agaricomycotina</taxon>
        <taxon>Agaricomycetes</taxon>
        <taxon>Agaricomycetidae</taxon>
        <taxon>Agaricales</taxon>
        <taxon>Marasmiineae</taxon>
        <taxon>Omphalotaceae</taxon>
        <taxon>Marasmiellus</taxon>
    </lineage>
</organism>
<feature type="compositionally biased region" description="Low complexity" evidence="1">
    <location>
        <begin position="1"/>
        <end position="12"/>
    </location>
</feature>
<feature type="transmembrane region" description="Helical" evidence="2">
    <location>
        <begin position="237"/>
        <end position="256"/>
    </location>
</feature>
<comment type="caution">
    <text evidence="3">The sequence shown here is derived from an EMBL/GenBank/DDBJ whole genome shotgun (WGS) entry which is preliminary data.</text>
</comment>
<reference evidence="3 4" key="1">
    <citation type="submission" date="2024-01" db="EMBL/GenBank/DDBJ databases">
        <title>A draft genome for the cacao thread blight pathogen Marasmiellus scandens.</title>
        <authorList>
            <person name="Baruah I.K."/>
            <person name="Leung J."/>
            <person name="Bukari Y."/>
            <person name="Amoako-Attah I."/>
            <person name="Meinhardt L.W."/>
            <person name="Bailey B.A."/>
            <person name="Cohen S.P."/>
        </authorList>
    </citation>
    <scope>NUCLEOTIDE SEQUENCE [LARGE SCALE GENOMIC DNA]</scope>
    <source>
        <strain evidence="3 4">GH-19</strain>
    </source>
</reference>
<keyword evidence="2" id="KW-1133">Transmembrane helix</keyword>
<keyword evidence="2" id="KW-0472">Membrane</keyword>
<dbReference type="InterPro" id="IPR010699">
    <property type="entry name" value="DUF1275"/>
</dbReference>
<accession>A0ABR1J3T0</accession>
<dbReference type="PANTHER" id="PTHR37488">
    <property type="entry name" value="DUF1275 DOMAIN-CONTAINING PROTEIN"/>
    <property type="match status" value="1"/>
</dbReference>
<feature type="transmembrane region" description="Helical" evidence="2">
    <location>
        <begin position="50"/>
        <end position="74"/>
    </location>
</feature>
<keyword evidence="4" id="KW-1185">Reference proteome</keyword>
<dbReference type="Proteomes" id="UP001498398">
    <property type="component" value="Unassembled WGS sequence"/>
</dbReference>
<protein>
    <recommendedName>
        <fullName evidence="5">DUF1275 domain protein</fullName>
    </recommendedName>
</protein>
<evidence type="ECO:0000313" key="4">
    <source>
        <dbReference type="Proteomes" id="UP001498398"/>
    </source>
</evidence>